<dbReference type="Pfam" id="PF00563">
    <property type="entry name" value="EAL"/>
    <property type="match status" value="1"/>
</dbReference>
<evidence type="ECO:0000313" key="3">
    <source>
        <dbReference type="EMBL" id="QFU76383.1"/>
    </source>
</evidence>
<dbReference type="CDD" id="cd00060">
    <property type="entry name" value="FHA"/>
    <property type="match status" value="1"/>
</dbReference>
<dbReference type="Pfam" id="PF00498">
    <property type="entry name" value="FHA"/>
    <property type="match status" value="1"/>
</dbReference>
<protein>
    <submittedName>
        <fullName evidence="3">EAL domain-containing protein</fullName>
    </submittedName>
</protein>
<organism evidence="3 4">
    <name type="scientific">Halioglobus maricola</name>
    <dbReference type="NCBI Taxonomy" id="2601894"/>
    <lineage>
        <taxon>Bacteria</taxon>
        <taxon>Pseudomonadati</taxon>
        <taxon>Pseudomonadota</taxon>
        <taxon>Gammaproteobacteria</taxon>
        <taxon>Cellvibrionales</taxon>
        <taxon>Halieaceae</taxon>
        <taxon>Halioglobus</taxon>
    </lineage>
</organism>
<dbReference type="InterPro" id="IPR035919">
    <property type="entry name" value="EAL_sf"/>
</dbReference>
<dbReference type="Proteomes" id="UP000326287">
    <property type="component" value="Chromosome"/>
</dbReference>
<dbReference type="Gene3D" id="3.20.20.450">
    <property type="entry name" value="EAL domain"/>
    <property type="match status" value="1"/>
</dbReference>
<keyword evidence="4" id="KW-1185">Reference proteome</keyword>
<feature type="domain" description="EAL" evidence="2">
    <location>
        <begin position="127"/>
        <end position="368"/>
    </location>
</feature>
<dbReference type="KEGG" id="halc:EY643_12320"/>
<dbReference type="InterPro" id="IPR050706">
    <property type="entry name" value="Cyclic-di-GMP_PDE-like"/>
</dbReference>
<sequence>MSSEDQWFIEGYFNGLDVLGRVAVNQFPFQIGRKPGIHFTVPSRKTSRLHAVMENRGGQIFLTDTNSTNGTYINRKLVQGEQRLHHGDVLHFADFEVRLIRARGEAATDAPNSDMTVTSMPALPRNLAVGIRELQELLEHKMVEPAFQPIVECAQGNAIHAYEILGRGTHEQLSPFPGPLFHIAESISGLALELSKLFRSNGLEVAAQIDTDLTFFINIHPEEVRNIPLLLEQISASREQYPSMPMVLEIHEKAVSDIPQMKILRDELSRLDIGLAYDDFGAGQARLMELIEVPADYLKFDMNLIRDIDQAEPKRREMVRMFVDMAKRVGSRTIAEGVETAGESQACHDMGFDFIQGYYYGKPKQGKL</sequence>
<dbReference type="PROSITE" id="PS50883">
    <property type="entry name" value="EAL"/>
    <property type="match status" value="1"/>
</dbReference>
<proteinExistence type="predicted"/>
<dbReference type="SUPFAM" id="SSF49879">
    <property type="entry name" value="SMAD/FHA domain"/>
    <property type="match status" value="1"/>
</dbReference>
<dbReference type="PROSITE" id="PS50006">
    <property type="entry name" value="FHA_DOMAIN"/>
    <property type="match status" value="1"/>
</dbReference>
<dbReference type="PANTHER" id="PTHR33121">
    <property type="entry name" value="CYCLIC DI-GMP PHOSPHODIESTERASE PDEF"/>
    <property type="match status" value="1"/>
</dbReference>
<name>A0A5P9NKJ1_9GAMM</name>
<dbReference type="InterPro" id="IPR008984">
    <property type="entry name" value="SMAD_FHA_dom_sf"/>
</dbReference>
<evidence type="ECO:0000313" key="4">
    <source>
        <dbReference type="Proteomes" id="UP000326287"/>
    </source>
</evidence>
<dbReference type="OrthoDB" id="1673646at2"/>
<dbReference type="InterPro" id="IPR001633">
    <property type="entry name" value="EAL_dom"/>
</dbReference>
<dbReference type="InterPro" id="IPR000253">
    <property type="entry name" value="FHA_dom"/>
</dbReference>
<dbReference type="CDD" id="cd01948">
    <property type="entry name" value="EAL"/>
    <property type="match status" value="1"/>
</dbReference>
<evidence type="ECO:0000259" key="2">
    <source>
        <dbReference type="PROSITE" id="PS50883"/>
    </source>
</evidence>
<dbReference type="SUPFAM" id="SSF141868">
    <property type="entry name" value="EAL domain-like"/>
    <property type="match status" value="1"/>
</dbReference>
<evidence type="ECO:0000259" key="1">
    <source>
        <dbReference type="PROSITE" id="PS50006"/>
    </source>
</evidence>
<dbReference type="AlphaFoldDB" id="A0A5P9NKJ1"/>
<dbReference type="EMBL" id="CP036422">
    <property type="protein sequence ID" value="QFU76383.1"/>
    <property type="molecule type" value="Genomic_DNA"/>
</dbReference>
<gene>
    <name evidence="3" type="ORF">EY643_12320</name>
</gene>
<dbReference type="PANTHER" id="PTHR33121:SF76">
    <property type="entry name" value="SIGNALING PROTEIN"/>
    <property type="match status" value="1"/>
</dbReference>
<dbReference type="Gene3D" id="2.60.200.20">
    <property type="match status" value="1"/>
</dbReference>
<feature type="domain" description="FHA" evidence="1">
    <location>
        <begin position="29"/>
        <end position="78"/>
    </location>
</feature>
<dbReference type="RefSeq" id="WP_153239525.1">
    <property type="nucleotide sequence ID" value="NZ_CP036422.1"/>
</dbReference>
<dbReference type="GO" id="GO:0071111">
    <property type="term" value="F:cyclic-guanylate-specific phosphodiesterase activity"/>
    <property type="evidence" value="ECO:0007669"/>
    <property type="project" value="InterPro"/>
</dbReference>
<dbReference type="SMART" id="SM00240">
    <property type="entry name" value="FHA"/>
    <property type="match status" value="1"/>
</dbReference>
<reference evidence="3 4" key="1">
    <citation type="submission" date="2019-02" db="EMBL/GenBank/DDBJ databases">
        <authorList>
            <person name="Li S.-H."/>
        </authorList>
    </citation>
    <scope>NUCLEOTIDE SEQUENCE [LARGE SCALE GENOMIC DNA]</scope>
    <source>
        <strain evidence="3 4">IMCC14385</strain>
    </source>
</reference>
<accession>A0A5P9NKJ1</accession>
<dbReference type="SMART" id="SM00052">
    <property type="entry name" value="EAL"/>
    <property type="match status" value="1"/>
</dbReference>